<organism evidence="1 2">
    <name type="scientific">Salmonella enterica</name>
    <name type="common">Salmonella choleraesuis</name>
    <dbReference type="NCBI Taxonomy" id="28901"/>
    <lineage>
        <taxon>Bacteria</taxon>
        <taxon>Pseudomonadati</taxon>
        <taxon>Pseudomonadota</taxon>
        <taxon>Gammaproteobacteria</taxon>
        <taxon>Enterobacterales</taxon>
        <taxon>Enterobacteriaceae</taxon>
        <taxon>Salmonella</taxon>
    </lineage>
</organism>
<dbReference type="EMBL" id="UGWQ01000001">
    <property type="protein sequence ID" value="SUF70945.1"/>
    <property type="molecule type" value="Genomic_DNA"/>
</dbReference>
<dbReference type="SUPFAM" id="SSF69279">
    <property type="entry name" value="Phage tail proteins"/>
    <property type="match status" value="1"/>
</dbReference>
<evidence type="ECO:0000313" key="1">
    <source>
        <dbReference type="EMBL" id="SUF70945.1"/>
    </source>
</evidence>
<dbReference type="Pfam" id="PF05354">
    <property type="entry name" value="Phage_attach"/>
    <property type="match status" value="1"/>
</dbReference>
<gene>
    <name evidence="1" type="ORF">NCTC10718_03798</name>
</gene>
<dbReference type="InterPro" id="IPR053734">
    <property type="entry name" value="Phage_Head-Tail_Connect_sf"/>
</dbReference>
<sequence length="115" mass="12619">MSFDNLFDAAMSDADSRIIDVMGVRVQIVINGRPVIVCAVFDEEESPGYADNGVRIEGCSPSLFIKSADINGLKRLDVIDIGKKPFWVDRIGPDDCGCRHIWLGTGIPPAGNRRR</sequence>
<proteinExistence type="predicted"/>
<dbReference type="AlphaFoldDB" id="A0A3R0BX95"/>
<dbReference type="Proteomes" id="UP000254332">
    <property type="component" value="Unassembled WGS sequence"/>
</dbReference>
<accession>A0A3R0BX95</accession>
<dbReference type="Gene3D" id="2.40.10.180">
    <property type="entry name" value="Phage tail proteins"/>
    <property type="match status" value="1"/>
</dbReference>
<dbReference type="GO" id="GO:0019068">
    <property type="term" value="P:virion assembly"/>
    <property type="evidence" value="ECO:0007669"/>
    <property type="project" value="InterPro"/>
</dbReference>
<evidence type="ECO:0000313" key="2">
    <source>
        <dbReference type="Proteomes" id="UP000254332"/>
    </source>
</evidence>
<reference evidence="1 2" key="1">
    <citation type="submission" date="2018-06" db="EMBL/GenBank/DDBJ databases">
        <authorList>
            <consortium name="Pathogen Informatics"/>
            <person name="Doyle S."/>
        </authorList>
    </citation>
    <scope>NUCLEOTIDE SEQUENCE [LARGE SCALE GENOMIC DNA]</scope>
    <source>
        <strain evidence="1 2">NCTC10718</strain>
    </source>
</reference>
<protein>
    <submittedName>
        <fullName evidence="1">Tail attachment protein</fullName>
    </submittedName>
</protein>
<dbReference type="InterPro" id="IPR008018">
    <property type="entry name" value="Phage_tail_attach_FII"/>
</dbReference>
<accession>A0A379R1I2</accession>
<name>A0A3R0BX95_SALER</name>